<gene>
    <name evidence="8" type="ORF">BRAFLDRAFT_200176</name>
</gene>
<dbReference type="PANTHER" id="PTHR24346:SF42">
    <property type="entry name" value="SERINE_THREONINE-PROTEIN KINASE SIK3"/>
    <property type="match status" value="1"/>
</dbReference>
<dbReference type="InParanoid" id="C3YWQ3"/>
<evidence type="ECO:0000256" key="5">
    <source>
        <dbReference type="ARBA" id="ARBA00022777"/>
    </source>
</evidence>
<dbReference type="GO" id="GO:0005524">
    <property type="term" value="F:ATP binding"/>
    <property type="evidence" value="ECO:0007669"/>
    <property type="project" value="UniProtKB-KW"/>
</dbReference>
<organism>
    <name type="scientific">Branchiostoma floridae</name>
    <name type="common">Florida lancelet</name>
    <name type="synonym">Amphioxus</name>
    <dbReference type="NCBI Taxonomy" id="7739"/>
    <lineage>
        <taxon>Eukaryota</taxon>
        <taxon>Metazoa</taxon>
        <taxon>Chordata</taxon>
        <taxon>Cephalochordata</taxon>
        <taxon>Leptocardii</taxon>
        <taxon>Amphioxiformes</taxon>
        <taxon>Branchiostomatidae</taxon>
        <taxon>Branchiostoma</taxon>
    </lineage>
</organism>
<evidence type="ECO:0000256" key="6">
    <source>
        <dbReference type="ARBA" id="ARBA00022840"/>
    </source>
</evidence>
<evidence type="ECO:0000256" key="3">
    <source>
        <dbReference type="ARBA" id="ARBA00022679"/>
    </source>
</evidence>
<evidence type="ECO:0000256" key="4">
    <source>
        <dbReference type="ARBA" id="ARBA00022741"/>
    </source>
</evidence>
<protein>
    <recommendedName>
        <fullName evidence="1">non-specific serine/threonine protein kinase</fullName>
        <ecNumber evidence="1">2.7.11.1</ecNumber>
    </recommendedName>
</protein>
<name>C3YWQ3_BRAFL</name>
<evidence type="ECO:0000259" key="7">
    <source>
        <dbReference type="PROSITE" id="PS50011"/>
    </source>
</evidence>
<feature type="non-terminal residue" evidence="8">
    <location>
        <position position="1"/>
    </location>
</feature>
<proteinExistence type="predicted"/>
<keyword evidence="4" id="KW-0547">Nucleotide-binding</keyword>
<dbReference type="AlphaFoldDB" id="C3YWQ3"/>
<keyword evidence="3" id="KW-0808">Transferase</keyword>
<dbReference type="GO" id="GO:0004674">
    <property type="term" value="F:protein serine/threonine kinase activity"/>
    <property type="evidence" value="ECO:0007669"/>
    <property type="project" value="UniProtKB-KW"/>
</dbReference>
<dbReference type="PROSITE" id="PS50011">
    <property type="entry name" value="PROTEIN_KINASE_DOM"/>
    <property type="match status" value="1"/>
</dbReference>
<dbReference type="InterPro" id="IPR011009">
    <property type="entry name" value="Kinase-like_dom_sf"/>
</dbReference>
<dbReference type="Pfam" id="PF00069">
    <property type="entry name" value="Pkinase"/>
    <property type="match status" value="1"/>
</dbReference>
<dbReference type="SUPFAM" id="SSF56112">
    <property type="entry name" value="Protein kinase-like (PK-like)"/>
    <property type="match status" value="1"/>
</dbReference>
<evidence type="ECO:0000256" key="1">
    <source>
        <dbReference type="ARBA" id="ARBA00012513"/>
    </source>
</evidence>
<dbReference type="InterPro" id="IPR000719">
    <property type="entry name" value="Prot_kinase_dom"/>
</dbReference>
<keyword evidence="5" id="KW-0418">Kinase</keyword>
<evidence type="ECO:0000313" key="8">
    <source>
        <dbReference type="EMBL" id="EEN55297.1"/>
    </source>
</evidence>
<dbReference type="EMBL" id="GG666561">
    <property type="protein sequence ID" value="EEN55297.1"/>
    <property type="molecule type" value="Genomic_DNA"/>
</dbReference>
<dbReference type="STRING" id="7739.C3YWQ3"/>
<keyword evidence="2" id="KW-0723">Serine/threonine-protein kinase</keyword>
<dbReference type="PANTHER" id="PTHR24346">
    <property type="entry name" value="MAP/MICROTUBULE AFFINITY-REGULATING KINASE"/>
    <property type="match status" value="1"/>
</dbReference>
<evidence type="ECO:0000256" key="2">
    <source>
        <dbReference type="ARBA" id="ARBA00022527"/>
    </source>
</evidence>
<accession>C3YWQ3</accession>
<feature type="domain" description="Protein kinase" evidence="7">
    <location>
        <begin position="1"/>
        <end position="231"/>
    </location>
</feature>
<dbReference type="eggNOG" id="KOG0583">
    <property type="taxonomic scope" value="Eukaryota"/>
</dbReference>
<dbReference type="Gene3D" id="1.10.510.10">
    <property type="entry name" value="Transferase(Phosphotransferase) domain 1"/>
    <property type="match status" value="1"/>
</dbReference>
<keyword evidence="6" id="KW-0067">ATP-binding</keyword>
<dbReference type="EC" id="2.7.11.1" evidence="1"/>
<reference evidence="8" key="1">
    <citation type="journal article" date="2008" name="Nature">
        <title>The amphioxus genome and the evolution of the chordate karyotype.</title>
        <authorList>
            <consortium name="US DOE Joint Genome Institute (JGI-PGF)"/>
            <person name="Putnam N.H."/>
            <person name="Butts T."/>
            <person name="Ferrier D.E.K."/>
            <person name="Furlong R.F."/>
            <person name="Hellsten U."/>
            <person name="Kawashima T."/>
            <person name="Robinson-Rechavi M."/>
            <person name="Shoguchi E."/>
            <person name="Terry A."/>
            <person name="Yu J.-K."/>
            <person name="Benito-Gutierrez E.L."/>
            <person name="Dubchak I."/>
            <person name="Garcia-Fernandez J."/>
            <person name="Gibson-Brown J.J."/>
            <person name="Grigoriev I.V."/>
            <person name="Horton A.C."/>
            <person name="de Jong P.J."/>
            <person name="Jurka J."/>
            <person name="Kapitonov V.V."/>
            <person name="Kohara Y."/>
            <person name="Kuroki Y."/>
            <person name="Lindquist E."/>
            <person name="Lucas S."/>
            <person name="Osoegawa K."/>
            <person name="Pennacchio L.A."/>
            <person name="Salamov A.A."/>
            <person name="Satou Y."/>
            <person name="Sauka-Spengler T."/>
            <person name="Schmutz J."/>
            <person name="Shin-I T."/>
            <person name="Toyoda A."/>
            <person name="Bronner-Fraser M."/>
            <person name="Fujiyama A."/>
            <person name="Holland L.Z."/>
            <person name="Holland P.W.H."/>
            <person name="Satoh N."/>
            <person name="Rokhsar D.S."/>
        </authorList>
    </citation>
    <scope>NUCLEOTIDE SEQUENCE [LARGE SCALE GENOMIC DNA]</scope>
    <source>
        <strain evidence="8">S238N-H82</strain>
        <tissue evidence="8">Testes</tissue>
    </source>
</reference>
<sequence>DVALKILRRDFAPRTRRQFFLPQEYYICRDLSKKAAHPNIVEFHPPLLLFGSRVCFPMEHYAGGDLLELLYREKKIPEAELRGYFSQALDAVQYLHSKDIAHLNLKCEHFLLDGAANVRLCGFGCATRFDPEKLEEDIYCQTVGYTPPEVVNRFPYDPMKADVFALGATLYILCMGRFPNPKLLHLMGKGAPNFPRHSEVSDHLKELIRAMMEADWSRRIDLQEVKRMAWMKRK</sequence>